<protein>
    <submittedName>
        <fullName evidence="2">Uncharacterized protein</fullName>
    </submittedName>
</protein>
<accession>A0AAV7KVX5</accession>
<sequence>MATPATRNTMLDAFCPPLPPAAPRPPLHLLFRHVAAVPSHPPPAPHGNGAEVTPSVSRGTAAEGERKVMERSPRWATTMTAPSPMDPLLPSNDGGGPWPIGPSLGPRGYQGRIRALKQQTLNPGVSAKSGRKLMSAIINNIICGYIAFI</sequence>
<keyword evidence="3" id="KW-1185">Reference proteome</keyword>
<evidence type="ECO:0000313" key="2">
    <source>
        <dbReference type="EMBL" id="KAJ1080338.1"/>
    </source>
</evidence>
<feature type="region of interest" description="Disordered" evidence="1">
    <location>
        <begin position="38"/>
        <end position="101"/>
    </location>
</feature>
<feature type="compositionally biased region" description="Basic and acidic residues" evidence="1">
    <location>
        <begin position="63"/>
        <end position="73"/>
    </location>
</feature>
<organism evidence="2 3">
    <name type="scientific">Pleurodeles waltl</name>
    <name type="common">Iberian ribbed newt</name>
    <dbReference type="NCBI Taxonomy" id="8319"/>
    <lineage>
        <taxon>Eukaryota</taxon>
        <taxon>Metazoa</taxon>
        <taxon>Chordata</taxon>
        <taxon>Craniata</taxon>
        <taxon>Vertebrata</taxon>
        <taxon>Euteleostomi</taxon>
        <taxon>Amphibia</taxon>
        <taxon>Batrachia</taxon>
        <taxon>Caudata</taxon>
        <taxon>Salamandroidea</taxon>
        <taxon>Salamandridae</taxon>
        <taxon>Pleurodelinae</taxon>
        <taxon>Pleurodeles</taxon>
    </lineage>
</organism>
<reference evidence="2" key="1">
    <citation type="journal article" date="2022" name="bioRxiv">
        <title>Sequencing and chromosome-scale assembly of the giantPleurodeles waltlgenome.</title>
        <authorList>
            <person name="Brown T."/>
            <person name="Elewa A."/>
            <person name="Iarovenko S."/>
            <person name="Subramanian E."/>
            <person name="Araus A.J."/>
            <person name="Petzold A."/>
            <person name="Susuki M."/>
            <person name="Suzuki K.-i.T."/>
            <person name="Hayashi T."/>
            <person name="Toyoda A."/>
            <person name="Oliveira C."/>
            <person name="Osipova E."/>
            <person name="Leigh N.D."/>
            <person name="Simon A."/>
            <person name="Yun M.H."/>
        </authorList>
    </citation>
    <scope>NUCLEOTIDE SEQUENCE</scope>
    <source>
        <strain evidence="2">20211129_DDA</strain>
        <tissue evidence="2">Liver</tissue>
    </source>
</reference>
<dbReference type="AlphaFoldDB" id="A0AAV7KVX5"/>
<evidence type="ECO:0000313" key="3">
    <source>
        <dbReference type="Proteomes" id="UP001066276"/>
    </source>
</evidence>
<evidence type="ECO:0000256" key="1">
    <source>
        <dbReference type="SAM" id="MobiDB-lite"/>
    </source>
</evidence>
<proteinExistence type="predicted"/>
<dbReference type="EMBL" id="JANPWB010000016">
    <property type="protein sequence ID" value="KAJ1080338.1"/>
    <property type="molecule type" value="Genomic_DNA"/>
</dbReference>
<dbReference type="Proteomes" id="UP001066276">
    <property type="component" value="Chromosome 12"/>
</dbReference>
<comment type="caution">
    <text evidence="2">The sequence shown here is derived from an EMBL/GenBank/DDBJ whole genome shotgun (WGS) entry which is preliminary data.</text>
</comment>
<name>A0AAV7KVX5_PLEWA</name>
<gene>
    <name evidence="2" type="ORF">NDU88_000557</name>
</gene>